<dbReference type="EMBL" id="LAZR01013867">
    <property type="protein sequence ID" value="KKM19973.1"/>
    <property type="molecule type" value="Genomic_DNA"/>
</dbReference>
<comment type="caution">
    <text evidence="2">The sequence shown here is derived from an EMBL/GenBank/DDBJ whole genome shotgun (WGS) entry which is preliminary data.</text>
</comment>
<organism evidence="2">
    <name type="scientific">marine sediment metagenome</name>
    <dbReference type="NCBI Taxonomy" id="412755"/>
    <lineage>
        <taxon>unclassified sequences</taxon>
        <taxon>metagenomes</taxon>
        <taxon>ecological metagenomes</taxon>
    </lineage>
</organism>
<keyword evidence="1" id="KW-0472">Membrane</keyword>
<reference evidence="2" key="1">
    <citation type="journal article" date="2015" name="Nature">
        <title>Complex archaea that bridge the gap between prokaryotes and eukaryotes.</title>
        <authorList>
            <person name="Spang A."/>
            <person name="Saw J.H."/>
            <person name="Jorgensen S.L."/>
            <person name="Zaremba-Niedzwiedzka K."/>
            <person name="Martijn J."/>
            <person name="Lind A.E."/>
            <person name="van Eijk R."/>
            <person name="Schleper C."/>
            <person name="Guy L."/>
            <person name="Ettema T.J."/>
        </authorList>
    </citation>
    <scope>NUCLEOTIDE SEQUENCE</scope>
</reference>
<accession>A0A0F9KCT9</accession>
<proteinExistence type="predicted"/>
<evidence type="ECO:0000313" key="2">
    <source>
        <dbReference type="EMBL" id="KKM19973.1"/>
    </source>
</evidence>
<protein>
    <submittedName>
        <fullName evidence="2">Uncharacterized protein</fullName>
    </submittedName>
</protein>
<sequence>MSILEALVTFTIGGIIGIALLVWRICWTTRRDVNDAIGGGRKKW</sequence>
<evidence type="ECO:0000256" key="1">
    <source>
        <dbReference type="SAM" id="Phobius"/>
    </source>
</evidence>
<keyword evidence="1" id="KW-1133">Transmembrane helix</keyword>
<keyword evidence="1" id="KW-0812">Transmembrane</keyword>
<gene>
    <name evidence="2" type="ORF">LCGC14_1650310</name>
</gene>
<dbReference type="AlphaFoldDB" id="A0A0F9KCT9"/>
<name>A0A0F9KCT9_9ZZZZ</name>
<feature type="transmembrane region" description="Helical" evidence="1">
    <location>
        <begin position="6"/>
        <end position="23"/>
    </location>
</feature>